<proteinExistence type="predicted"/>
<dbReference type="PANTHER" id="PTHR31973">
    <property type="entry name" value="POLYPROTEIN, PUTATIVE-RELATED"/>
    <property type="match status" value="1"/>
</dbReference>
<evidence type="ECO:0000313" key="2">
    <source>
        <dbReference type="EMBL" id="CAH9099405.1"/>
    </source>
</evidence>
<dbReference type="EMBL" id="CAMAPE010000038">
    <property type="protein sequence ID" value="CAH9099405.1"/>
    <property type="molecule type" value="Genomic_DNA"/>
</dbReference>
<reference evidence="2" key="1">
    <citation type="submission" date="2022-07" db="EMBL/GenBank/DDBJ databases">
        <authorList>
            <person name="Macas J."/>
            <person name="Novak P."/>
            <person name="Neumann P."/>
        </authorList>
    </citation>
    <scope>NUCLEOTIDE SEQUENCE</scope>
</reference>
<accession>A0A9P0ZDS7</accession>
<evidence type="ECO:0000259" key="1">
    <source>
        <dbReference type="Pfam" id="PF10551"/>
    </source>
</evidence>
<dbReference type="OrthoDB" id="1302661at2759"/>
<comment type="caution">
    <text evidence="2">The sequence shown here is derived from an EMBL/GenBank/DDBJ whole genome shotgun (WGS) entry which is preliminary data.</text>
</comment>
<dbReference type="PANTHER" id="PTHR31973:SF187">
    <property type="entry name" value="MUTATOR TRANSPOSASE MUDRA PROTEIN"/>
    <property type="match status" value="1"/>
</dbReference>
<gene>
    <name evidence="2" type="ORF">CEURO_LOCUS14463</name>
</gene>
<organism evidence="2 3">
    <name type="scientific">Cuscuta europaea</name>
    <name type="common">European dodder</name>
    <dbReference type="NCBI Taxonomy" id="41803"/>
    <lineage>
        <taxon>Eukaryota</taxon>
        <taxon>Viridiplantae</taxon>
        <taxon>Streptophyta</taxon>
        <taxon>Embryophyta</taxon>
        <taxon>Tracheophyta</taxon>
        <taxon>Spermatophyta</taxon>
        <taxon>Magnoliopsida</taxon>
        <taxon>eudicotyledons</taxon>
        <taxon>Gunneridae</taxon>
        <taxon>Pentapetalae</taxon>
        <taxon>asterids</taxon>
        <taxon>lamiids</taxon>
        <taxon>Solanales</taxon>
        <taxon>Convolvulaceae</taxon>
        <taxon>Cuscuteae</taxon>
        <taxon>Cuscuta</taxon>
        <taxon>Cuscuta subgen. Cuscuta</taxon>
    </lineage>
</organism>
<feature type="domain" description="MULE transposase" evidence="1">
    <location>
        <begin position="5"/>
        <end position="44"/>
    </location>
</feature>
<dbReference type="Proteomes" id="UP001152484">
    <property type="component" value="Unassembled WGS sequence"/>
</dbReference>
<keyword evidence="3" id="KW-1185">Reference proteome</keyword>
<dbReference type="Pfam" id="PF10551">
    <property type="entry name" value="MULE"/>
    <property type="match status" value="1"/>
</dbReference>
<evidence type="ECO:0000313" key="3">
    <source>
        <dbReference type="Proteomes" id="UP001152484"/>
    </source>
</evidence>
<sequence length="201" mass="23328">MLKNCLKLRDNLYVVSDRHEGIINAVHSVFPYAEHGYCVYHILGNIKSKFRGYAKMLSWKCLQAARARSVYECEEYLSRLDHDDPGIRKYLQKNGNDKWSRAYASRNRFFVIMSNNAESLNAIFVKVREYPICKLIEFIVRTMQTWLCERREAAASNKSRLSAYFEAQLQLSQSNAALMQVTRASFIPLVVPIVGFFPMTH</sequence>
<dbReference type="AlphaFoldDB" id="A0A9P0ZDS7"/>
<protein>
    <recommendedName>
        <fullName evidence="1">MULE transposase domain-containing protein</fullName>
    </recommendedName>
</protein>
<dbReference type="InterPro" id="IPR018289">
    <property type="entry name" value="MULE_transposase_dom"/>
</dbReference>
<name>A0A9P0ZDS7_CUSEU</name>